<reference evidence="5" key="1">
    <citation type="journal article" date="2017" name="Nat. Commun.">
        <title>The asparagus genome sheds light on the origin and evolution of a young Y chromosome.</title>
        <authorList>
            <person name="Harkess A."/>
            <person name="Zhou J."/>
            <person name="Xu C."/>
            <person name="Bowers J.E."/>
            <person name="Van der Hulst R."/>
            <person name="Ayyampalayam S."/>
            <person name="Mercati F."/>
            <person name="Riccardi P."/>
            <person name="McKain M.R."/>
            <person name="Kakrana A."/>
            <person name="Tang H."/>
            <person name="Ray J."/>
            <person name="Groenendijk J."/>
            <person name="Arikit S."/>
            <person name="Mathioni S.M."/>
            <person name="Nakano M."/>
            <person name="Shan H."/>
            <person name="Telgmann-Rauber A."/>
            <person name="Kanno A."/>
            <person name="Yue Z."/>
            <person name="Chen H."/>
            <person name="Li W."/>
            <person name="Chen Y."/>
            <person name="Xu X."/>
            <person name="Zhang Y."/>
            <person name="Luo S."/>
            <person name="Chen H."/>
            <person name="Gao J."/>
            <person name="Mao Z."/>
            <person name="Pires J.C."/>
            <person name="Luo M."/>
            <person name="Kudrna D."/>
            <person name="Wing R.A."/>
            <person name="Meyers B.C."/>
            <person name="Yi K."/>
            <person name="Kong H."/>
            <person name="Lavrijsen P."/>
            <person name="Sunseri F."/>
            <person name="Falavigna A."/>
            <person name="Ye Y."/>
            <person name="Leebens-Mack J.H."/>
            <person name="Chen G."/>
        </authorList>
    </citation>
    <scope>NUCLEOTIDE SEQUENCE [LARGE SCALE GENOMIC DNA]</scope>
    <source>
        <strain evidence="5">cv. DH0086</strain>
    </source>
</reference>
<dbReference type="InterPro" id="IPR002625">
    <property type="entry name" value="Smr_dom"/>
</dbReference>
<gene>
    <name evidence="4" type="ORF">A4U43_C01F27130</name>
</gene>
<dbReference type="AlphaFoldDB" id="A0A5P1FT41"/>
<dbReference type="PANTHER" id="PTHR47447:SF15">
    <property type="entry name" value="OS02G0120000 PROTEIN"/>
    <property type="match status" value="1"/>
</dbReference>
<dbReference type="InterPro" id="IPR002885">
    <property type="entry name" value="PPR_rpt"/>
</dbReference>
<organism evidence="4 5">
    <name type="scientific">Asparagus officinalis</name>
    <name type="common">Garden asparagus</name>
    <dbReference type="NCBI Taxonomy" id="4686"/>
    <lineage>
        <taxon>Eukaryota</taxon>
        <taxon>Viridiplantae</taxon>
        <taxon>Streptophyta</taxon>
        <taxon>Embryophyta</taxon>
        <taxon>Tracheophyta</taxon>
        <taxon>Spermatophyta</taxon>
        <taxon>Magnoliopsida</taxon>
        <taxon>Liliopsida</taxon>
        <taxon>Asparagales</taxon>
        <taxon>Asparagaceae</taxon>
        <taxon>Asparagoideae</taxon>
        <taxon>Asparagus</taxon>
    </lineage>
</organism>
<dbReference type="PANTHER" id="PTHR47447">
    <property type="entry name" value="OS03G0856100 PROTEIN"/>
    <property type="match status" value="1"/>
</dbReference>
<dbReference type="Gramene" id="ONK81262">
    <property type="protein sequence ID" value="ONK81262"/>
    <property type="gene ID" value="A4U43_C01F27130"/>
</dbReference>
<dbReference type="NCBIfam" id="TIGR00756">
    <property type="entry name" value="PPR"/>
    <property type="match status" value="1"/>
</dbReference>
<dbReference type="InterPro" id="IPR011990">
    <property type="entry name" value="TPR-like_helical_dom_sf"/>
</dbReference>
<evidence type="ECO:0000259" key="3">
    <source>
        <dbReference type="PROSITE" id="PS50828"/>
    </source>
</evidence>
<evidence type="ECO:0000256" key="1">
    <source>
        <dbReference type="ARBA" id="ARBA00007626"/>
    </source>
</evidence>
<comment type="similarity">
    <text evidence="1">Belongs to the PPR family. P subfamily.</text>
</comment>
<keyword evidence="2" id="KW-0677">Repeat</keyword>
<dbReference type="Proteomes" id="UP000243459">
    <property type="component" value="Chromosome 1"/>
</dbReference>
<accession>A0A5P1FT41</accession>
<dbReference type="OMA" id="WVIPTEL"/>
<name>A0A5P1FT41_ASPOF</name>
<dbReference type="Pfam" id="PF01535">
    <property type="entry name" value="PPR"/>
    <property type="match status" value="2"/>
</dbReference>
<dbReference type="EMBL" id="CM007381">
    <property type="protein sequence ID" value="ONK81262.1"/>
    <property type="molecule type" value="Genomic_DNA"/>
</dbReference>
<evidence type="ECO:0000313" key="4">
    <source>
        <dbReference type="EMBL" id="ONK81262.1"/>
    </source>
</evidence>
<sequence>MVRGLSLVGMVEDAQKVLDEMGHLGFKSSGFEYRVVIQGYGCLGLFEEMRRVIGRMEDAKIGIDTVCANLVLSCYGDYGNLAKMVTWIRNMRVLGIGYSIRTCNSMLNSYPSVVSMVKDLRNLPLSMDDLLEMLNDEEALLVKDLAGASILLEKLTWFDSEGKLDLHGFHLASAYIILLQWMEEFRRRLRVKE</sequence>
<protein>
    <recommendedName>
        <fullName evidence="3">Smr domain-containing protein</fullName>
    </recommendedName>
</protein>
<proteinExistence type="inferred from homology"/>
<keyword evidence="5" id="KW-1185">Reference proteome</keyword>
<dbReference type="PROSITE" id="PS50828">
    <property type="entry name" value="SMR"/>
    <property type="match status" value="1"/>
</dbReference>
<evidence type="ECO:0000313" key="5">
    <source>
        <dbReference type="Proteomes" id="UP000243459"/>
    </source>
</evidence>
<evidence type="ECO:0000256" key="2">
    <source>
        <dbReference type="ARBA" id="ARBA00022737"/>
    </source>
</evidence>
<feature type="domain" description="Smr" evidence="3">
    <location>
        <begin position="164"/>
        <end position="193"/>
    </location>
</feature>
<dbReference type="Gene3D" id="1.25.40.10">
    <property type="entry name" value="Tetratricopeptide repeat domain"/>
    <property type="match status" value="1"/>
</dbReference>